<organism evidence="1 2">
    <name type="scientific">Cyanophage S-TIM4</name>
    <dbReference type="NCBI Taxonomy" id="1048189"/>
    <lineage>
        <taxon>Viruses</taxon>
        <taxon>Duplodnaviria</taxon>
        <taxon>Heunggongvirae</taxon>
        <taxon>Uroviricota</taxon>
        <taxon>Caudoviricetes</taxon>
        <taxon>Pantevenvirales</taxon>
        <taxon>Kyanoviridae</taxon>
        <taxon>Thaumasvirus</taxon>
        <taxon>Thaumasvirus stim4</taxon>
    </lineage>
</organism>
<evidence type="ECO:0000313" key="2">
    <source>
        <dbReference type="Proteomes" id="UP000257501"/>
    </source>
</evidence>
<dbReference type="EMBL" id="MH512890">
    <property type="protein sequence ID" value="AXF41179.1"/>
    <property type="molecule type" value="Genomic_DNA"/>
</dbReference>
<evidence type="ECO:0000313" key="1">
    <source>
        <dbReference type="EMBL" id="AXF41179.1"/>
    </source>
</evidence>
<protein>
    <submittedName>
        <fullName evidence="1">Uncharacterized protein</fullName>
    </submittedName>
</protein>
<dbReference type="Proteomes" id="UP000257501">
    <property type="component" value="Segment"/>
</dbReference>
<dbReference type="RefSeq" id="YP_009806300.1">
    <property type="nucleotide sequence ID" value="NC_048015.1"/>
</dbReference>
<proteinExistence type="predicted"/>
<sequence length="60" mass="6644">MLLLLDTRHPNSAKYIASILDRFIVSIASTGVSTIHSPARLKDVLNKIGTPVFSWKHLIS</sequence>
<dbReference type="KEGG" id="vg:54997158"/>
<name>A0A345AW96_9CAUD</name>
<dbReference type="GeneID" id="54997158"/>
<reference evidence="1 2" key="1">
    <citation type="journal article" date="2011" name="Nature">
        <title>Genomic island variability facilitates Prochlorococcus-virus coexistence.</title>
        <authorList>
            <person name="Avrani S."/>
            <person name="Wurtzel O."/>
            <person name="Sharon I."/>
            <person name="Sorek R."/>
            <person name="Lindell D."/>
        </authorList>
    </citation>
    <scope>NUCLEOTIDE SEQUENCE [LARGE SCALE GENOMIC DNA]</scope>
</reference>
<gene>
    <name evidence="1" type="primary">ORF_43</name>
    <name evidence="1" type="ORF">S-TIM4_ORF_43</name>
</gene>
<keyword evidence="2" id="KW-1185">Reference proteome</keyword>
<accession>A0A345AW96</accession>